<evidence type="ECO:0000256" key="1">
    <source>
        <dbReference type="ARBA" id="ARBA00001946"/>
    </source>
</evidence>
<dbReference type="Proteomes" id="UP001597546">
    <property type="component" value="Unassembled WGS sequence"/>
</dbReference>
<keyword evidence="7" id="KW-0460">Magnesium</keyword>
<feature type="domain" description="Polymerase beta nucleotidyltransferase" evidence="8">
    <location>
        <begin position="15"/>
        <end position="104"/>
    </location>
</feature>
<evidence type="ECO:0000313" key="10">
    <source>
        <dbReference type="Proteomes" id="UP001597546"/>
    </source>
</evidence>
<evidence type="ECO:0000259" key="8">
    <source>
        <dbReference type="Pfam" id="PF18765"/>
    </source>
</evidence>
<evidence type="ECO:0000256" key="6">
    <source>
        <dbReference type="ARBA" id="ARBA00022840"/>
    </source>
</evidence>
<dbReference type="EMBL" id="JBHULV010000008">
    <property type="protein sequence ID" value="MFD2730669.1"/>
    <property type="molecule type" value="Genomic_DNA"/>
</dbReference>
<accession>A0ABW5TNN4</accession>
<dbReference type="InterPro" id="IPR041633">
    <property type="entry name" value="Polbeta"/>
</dbReference>
<evidence type="ECO:0000256" key="5">
    <source>
        <dbReference type="ARBA" id="ARBA00022741"/>
    </source>
</evidence>
<evidence type="ECO:0000256" key="7">
    <source>
        <dbReference type="ARBA" id="ARBA00022842"/>
    </source>
</evidence>
<sequence length="111" mass="12964">MDLKSIISQHHQAFINLCQKYQVEKIYAFGSSITSNFNPETSDIDIIVKIDIQNPADRGDALLSFWNKLEELFKRKVDLLTDDAIKNPYLKKNIDQTKKLIYDRRGEKVFN</sequence>
<evidence type="ECO:0000256" key="3">
    <source>
        <dbReference type="ARBA" id="ARBA00022695"/>
    </source>
</evidence>
<reference evidence="10" key="1">
    <citation type="journal article" date="2019" name="Int. J. Syst. Evol. Microbiol.">
        <title>The Global Catalogue of Microorganisms (GCM) 10K type strain sequencing project: providing services to taxonomists for standard genome sequencing and annotation.</title>
        <authorList>
            <consortium name="The Broad Institute Genomics Platform"/>
            <consortium name="The Broad Institute Genome Sequencing Center for Infectious Disease"/>
            <person name="Wu L."/>
            <person name="Ma J."/>
        </authorList>
    </citation>
    <scope>NUCLEOTIDE SEQUENCE [LARGE SCALE GENOMIC DNA]</scope>
    <source>
        <strain evidence="10">KCTC 42456</strain>
    </source>
</reference>
<comment type="caution">
    <text evidence="9">The sequence shown here is derived from an EMBL/GenBank/DDBJ whole genome shotgun (WGS) entry which is preliminary data.</text>
</comment>
<name>A0ABW5TNN4_9SPHI</name>
<dbReference type="RefSeq" id="WP_379040532.1">
    <property type="nucleotide sequence ID" value="NZ_JBHSKW010000005.1"/>
</dbReference>
<keyword evidence="4" id="KW-0479">Metal-binding</keyword>
<dbReference type="PANTHER" id="PTHR33571:SF12">
    <property type="entry name" value="BSL3053 PROTEIN"/>
    <property type="match status" value="1"/>
</dbReference>
<organism evidence="9 10">
    <name type="scientific">Pedobacter alpinus</name>
    <dbReference type="NCBI Taxonomy" id="1590643"/>
    <lineage>
        <taxon>Bacteria</taxon>
        <taxon>Pseudomonadati</taxon>
        <taxon>Bacteroidota</taxon>
        <taxon>Sphingobacteriia</taxon>
        <taxon>Sphingobacteriales</taxon>
        <taxon>Sphingobacteriaceae</taxon>
        <taxon>Pedobacter</taxon>
    </lineage>
</organism>
<evidence type="ECO:0000256" key="2">
    <source>
        <dbReference type="ARBA" id="ARBA00022679"/>
    </source>
</evidence>
<proteinExistence type="predicted"/>
<keyword evidence="10" id="KW-1185">Reference proteome</keyword>
<dbReference type="SUPFAM" id="SSF81301">
    <property type="entry name" value="Nucleotidyltransferase"/>
    <property type="match status" value="1"/>
</dbReference>
<keyword evidence="5" id="KW-0547">Nucleotide-binding</keyword>
<dbReference type="InterPro" id="IPR052038">
    <property type="entry name" value="Type-VII_TA_antitoxin"/>
</dbReference>
<protein>
    <submittedName>
        <fullName evidence="9">Nucleotidyltransferase family protein</fullName>
    </submittedName>
</protein>
<keyword evidence="3" id="KW-0548">Nucleotidyltransferase</keyword>
<comment type="cofactor">
    <cofactor evidence="1">
        <name>Mg(2+)</name>
        <dbReference type="ChEBI" id="CHEBI:18420"/>
    </cofactor>
</comment>
<keyword evidence="6" id="KW-0067">ATP-binding</keyword>
<keyword evidence="2" id="KW-0808">Transferase</keyword>
<evidence type="ECO:0000256" key="4">
    <source>
        <dbReference type="ARBA" id="ARBA00022723"/>
    </source>
</evidence>
<dbReference type="Gene3D" id="3.30.460.10">
    <property type="entry name" value="Beta Polymerase, domain 2"/>
    <property type="match status" value="1"/>
</dbReference>
<dbReference type="Pfam" id="PF18765">
    <property type="entry name" value="Polbeta"/>
    <property type="match status" value="1"/>
</dbReference>
<dbReference type="InterPro" id="IPR043519">
    <property type="entry name" value="NT_sf"/>
</dbReference>
<evidence type="ECO:0000313" key="9">
    <source>
        <dbReference type="EMBL" id="MFD2730669.1"/>
    </source>
</evidence>
<gene>
    <name evidence="9" type="ORF">ACFSSE_03055</name>
</gene>
<dbReference type="PANTHER" id="PTHR33571">
    <property type="entry name" value="SSL8005 PROTEIN"/>
    <property type="match status" value="1"/>
</dbReference>